<dbReference type="Proteomes" id="UP001373714">
    <property type="component" value="Unassembled WGS sequence"/>
</dbReference>
<keyword evidence="5" id="KW-1185">Reference proteome</keyword>
<feature type="region of interest" description="Disordered" evidence="2">
    <location>
        <begin position="148"/>
        <end position="180"/>
    </location>
</feature>
<dbReference type="Gene3D" id="3.30.160.60">
    <property type="entry name" value="Classic Zinc Finger"/>
    <property type="match status" value="1"/>
</dbReference>
<proteinExistence type="predicted"/>
<evidence type="ECO:0000313" key="4">
    <source>
        <dbReference type="EMBL" id="KAK6357920.1"/>
    </source>
</evidence>
<dbReference type="PROSITE" id="PS00028">
    <property type="entry name" value="ZINC_FINGER_C2H2_1"/>
    <property type="match status" value="1"/>
</dbReference>
<accession>A0AAV9V793</accession>
<keyword evidence="1" id="KW-0479">Metal-binding</keyword>
<protein>
    <recommendedName>
        <fullName evidence="3">C2H2-type domain-containing protein</fullName>
    </recommendedName>
</protein>
<feature type="compositionally biased region" description="Basic residues" evidence="2">
    <location>
        <begin position="160"/>
        <end position="171"/>
    </location>
</feature>
<reference evidence="4 5" key="1">
    <citation type="submission" date="2019-10" db="EMBL/GenBank/DDBJ databases">
        <authorList>
            <person name="Palmer J.M."/>
        </authorList>
    </citation>
    <scope>NUCLEOTIDE SEQUENCE [LARGE SCALE GENOMIC DNA]</scope>
    <source>
        <strain evidence="4 5">TWF730</strain>
    </source>
</reference>
<dbReference type="PROSITE" id="PS50157">
    <property type="entry name" value="ZINC_FINGER_C2H2_2"/>
    <property type="match status" value="1"/>
</dbReference>
<evidence type="ECO:0000313" key="5">
    <source>
        <dbReference type="Proteomes" id="UP001373714"/>
    </source>
</evidence>
<dbReference type="GO" id="GO:0008270">
    <property type="term" value="F:zinc ion binding"/>
    <property type="evidence" value="ECO:0007669"/>
    <property type="project" value="UniProtKB-KW"/>
</dbReference>
<keyword evidence="1" id="KW-0862">Zinc</keyword>
<feature type="domain" description="C2H2-type" evidence="3">
    <location>
        <begin position="176"/>
        <end position="206"/>
    </location>
</feature>
<dbReference type="AlphaFoldDB" id="A0AAV9V793"/>
<dbReference type="InterPro" id="IPR013087">
    <property type="entry name" value="Znf_C2H2_type"/>
</dbReference>
<keyword evidence="1" id="KW-0863">Zinc-finger</keyword>
<sequence length="257" mass="28124">MADFLYEPAGCSERNLPHAGALDECQDLIESLENDFLDFSHCDEQSCGSEPQPSTTALLSAPSSLDGYLGLETRDFLENRTTGGLPFQANVFSTEDIGKRGASAPLPALNSYATTVSASSLLRSFSINPLSLQLSDSVSTAPSWEGHSFYSAASNSTRPTSKRRRNKKKKGPKEPQPCTFPTCNEVLADKDTLSSHIKNMHEEKKRITCKYPGCGHEIKAAERKGKGNMKRHQDKCHVGWTEGKNPEERCDVASLVP</sequence>
<comment type="caution">
    <text evidence="4">The sequence shown here is derived from an EMBL/GenBank/DDBJ whole genome shotgun (WGS) entry which is preliminary data.</text>
</comment>
<evidence type="ECO:0000256" key="1">
    <source>
        <dbReference type="PROSITE-ProRule" id="PRU00042"/>
    </source>
</evidence>
<name>A0AAV9V793_9PEZI</name>
<dbReference type="EMBL" id="JAVHNS010000004">
    <property type="protein sequence ID" value="KAK6357920.1"/>
    <property type="molecule type" value="Genomic_DNA"/>
</dbReference>
<evidence type="ECO:0000256" key="2">
    <source>
        <dbReference type="SAM" id="MobiDB-lite"/>
    </source>
</evidence>
<evidence type="ECO:0000259" key="3">
    <source>
        <dbReference type="PROSITE" id="PS50157"/>
    </source>
</evidence>
<organism evidence="4 5">
    <name type="scientific">Orbilia blumenaviensis</name>
    <dbReference type="NCBI Taxonomy" id="1796055"/>
    <lineage>
        <taxon>Eukaryota</taxon>
        <taxon>Fungi</taxon>
        <taxon>Dikarya</taxon>
        <taxon>Ascomycota</taxon>
        <taxon>Pezizomycotina</taxon>
        <taxon>Orbiliomycetes</taxon>
        <taxon>Orbiliales</taxon>
        <taxon>Orbiliaceae</taxon>
        <taxon>Orbilia</taxon>
    </lineage>
</organism>
<gene>
    <name evidence="4" type="ORF">TWF730_007277</name>
</gene>